<evidence type="ECO:0000259" key="3">
    <source>
        <dbReference type="PROSITE" id="PS50222"/>
    </source>
</evidence>
<feature type="domain" description="EF-hand" evidence="3">
    <location>
        <begin position="8"/>
        <end position="43"/>
    </location>
</feature>
<keyword evidence="5" id="KW-1185">Reference proteome</keyword>
<dbReference type="OrthoDB" id="26525at2759"/>
<dbReference type="SUPFAM" id="SSF47473">
    <property type="entry name" value="EF-hand"/>
    <property type="match status" value="1"/>
</dbReference>
<keyword evidence="2" id="KW-0106">Calcium</keyword>
<dbReference type="GO" id="GO:0005509">
    <property type="term" value="F:calcium ion binding"/>
    <property type="evidence" value="ECO:0007669"/>
    <property type="project" value="InterPro"/>
</dbReference>
<protein>
    <submittedName>
        <fullName evidence="4">DgyrCDS10255</fullName>
    </submittedName>
</protein>
<dbReference type="Gene3D" id="1.10.238.10">
    <property type="entry name" value="EF-hand"/>
    <property type="match status" value="3"/>
</dbReference>
<evidence type="ECO:0000256" key="1">
    <source>
        <dbReference type="ARBA" id="ARBA00022737"/>
    </source>
</evidence>
<sequence>MRSLGQNPTEAELQDMINEVDQDGNGTIDFDEFLIMMARKMKETDVEEEMKEAFKVFDKDGDGYITAAELRQVMANLGENLTDTEVADMIREADLDNDGKVNFEEFHTMMMAKS</sequence>
<organism evidence="4 5">
    <name type="scientific">Dimorphilus gyrociliatus</name>
    <dbReference type="NCBI Taxonomy" id="2664684"/>
    <lineage>
        <taxon>Eukaryota</taxon>
        <taxon>Metazoa</taxon>
        <taxon>Spiralia</taxon>
        <taxon>Lophotrochozoa</taxon>
        <taxon>Annelida</taxon>
        <taxon>Polychaeta</taxon>
        <taxon>Polychaeta incertae sedis</taxon>
        <taxon>Dinophilidae</taxon>
        <taxon>Dimorphilus</taxon>
    </lineage>
</organism>
<evidence type="ECO:0000313" key="4">
    <source>
        <dbReference type="EMBL" id="CAD5121778.1"/>
    </source>
</evidence>
<dbReference type="Proteomes" id="UP000549394">
    <property type="component" value="Unassembled WGS sequence"/>
</dbReference>
<reference evidence="4 5" key="1">
    <citation type="submission" date="2020-08" db="EMBL/GenBank/DDBJ databases">
        <authorList>
            <person name="Hejnol A."/>
        </authorList>
    </citation>
    <scope>NUCLEOTIDE SEQUENCE [LARGE SCALE GENOMIC DNA]</scope>
</reference>
<dbReference type="GO" id="GO:0016460">
    <property type="term" value="C:myosin II complex"/>
    <property type="evidence" value="ECO:0007669"/>
    <property type="project" value="TreeGrafter"/>
</dbReference>
<feature type="domain" description="EF-hand" evidence="3">
    <location>
        <begin position="45"/>
        <end position="80"/>
    </location>
</feature>
<dbReference type="InterPro" id="IPR018247">
    <property type="entry name" value="EF_Hand_1_Ca_BS"/>
</dbReference>
<name>A0A7I8VZL5_9ANNE</name>
<dbReference type="InterPro" id="IPR050230">
    <property type="entry name" value="CALM/Myosin/TropC-like"/>
</dbReference>
<dbReference type="AlphaFoldDB" id="A0A7I8VZL5"/>
<dbReference type="Pfam" id="PF13833">
    <property type="entry name" value="EF-hand_8"/>
    <property type="match status" value="1"/>
</dbReference>
<keyword evidence="1" id="KW-0677">Repeat</keyword>
<gene>
    <name evidence="4" type="ORF">DGYR_LOCUS9686</name>
</gene>
<dbReference type="InterPro" id="IPR002048">
    <property type="entry name" value="EF_hand_dom"/>
</dbReference>
<proteinExistence type="predicted"/>
<dbReference type="FunFam" id="1.10.238.10:FF:000003">
    <property type="entry name" value="Calmodulin A"/>
    <property type="match status" value="1"/>
</dbReference>
<dbReference type="PROSITE" id="PS50222">
    <property type="entry name" value="EF_HAND_2"/>
    <property type="match status" value="3"/>
</dbReference>
<dbReference type="InterPro" id="IPR011992">
    <property type="entry name" value="EF-hand-dom_pair"/>
</dbReference>
<accession>A0A7I8VZL5</accession>
<dbReference type="PANTHER" id="PTHR23048:SF0">
    <property type="entry name" value="CALMODULIN LIKE 3"/>
    <property type="match status" value="1"/>
</dbReference>
<dbReference type="PROSITE" id="PS00018">
    <property type="entry name" value="EF_HAND_1"/>
    <property type="match status" value="3"/>
</dbReference>
<feature type="domain" description="EF-hand" evidence="3">
    <location>
        <begin position="81"/>
        <end position="114"/>
    </location>
</feature>
<evidence type="ECO:0000313" key="5">
    <source>
        <dbReference type="Proteomes" id="UP000549394"/>
    </source>
</evidence>
<dbReference type="EMBL" id="CAJFCJ010000015">
    <property type="protein sequence ID" value="CAD5121778.1"/>
    <property type="molecule type" value="Genomic_DNA"/>
</dbReference>
<dbReference type="Pfam" id="PF13499">
    <property type="entry name" value="EF-hand_7"/>
    <property type="match status" value="1"/>
</dbReference>
<dbReference type="CDD" id="cd00051">
    <property type="entry name" value="EFh"/>
    <property type="match status" value="2"/>
</dbReference>
<dbReference type="SMART" id="SM00054">
    <property type="entry name" value="EFh"/>
    <property type="match status" value="3"/>
</dbReference>
<dbReference type="PANTHER" id="PTHR23048">
    <property type="entry name" value="MYOSIN LIGHT CHAIN 1, 3"/>
    <property type="match status" value="1"/>
</dbReference>
<evidence type="ECO:0000256" key="2">
    <source>
        <dbReference type="ARBA" id="ARBA00022837"/>
    </source>
</evidence>
<comment type="caution">
    <text evidence="4">The sequence shown here is derived from an EMBL/GenBank/DDBJ whole genome shotgun (WGS) entry which is preliminary data.</text>
</comment>